<dbReference type="CDD" id="cd18614">
    <property type="entry name" value="GH130"/>
    <property type="match status" value="1"/>
</dbReference>
<dbReference type="RefSeq" id="WP_122201467.1">
    <property type="nucleotide sequence ID" value="NZ_CABJFV010000006.1"/>
</dbReference>
<comment type="similarity">
    <text evidence="3">Belongs to the glycosyl hydrolase 130 family.</text>
</comment>
<dbReference type="Gene3D" id="2.115.10.20">
    <property type="entry name" value="Glycosyl hydrolase domain, family 43"/>
    <property type="match status" value="1"/>
</dbReference>
<dbReference type="PANTHER" id="PTHR34106">
    <property type="entry name" value="GLYCOSIDASE"/>
    <property type="match status" value="1"/>
</dbReference>
<reference evidence="4 5" key="1">
    <citation type="submission" date="2018-08" db="EMBL/GenBank/DDBJ databases">
        <title>A genome reference for cultivated species of the human gut microbiota.</title>
        <authorList>
            <person name="Zou Y."/>
            <person name="Xue W."/>
            <person name="Luo G."/>
        </authorList>
    </citation>
    <scope>NUCLEOTIDE SEQUENCE [LARGE SCALE GENOMIC DNA]</scope>
    <source>
        <strain evidence="4 5">AM40-30BH</strain>
    </source>
</reference>
<dbReference type="EMBL" id="QSGO01000006">
    <property type="protein sequence ID" value="RHB35497.1"/>
    <property type="molecule type" value="Genomic_DNA"/>
</dbReference>
<dbReference type="InterPro" id="IPR023296">
    <property type="entry name" value="Glyco_hydro_beta-prop_sf"/>
</dbReference>
<proteinExistence type="inferred from homology"/>
<dbReference type="Pfam" id="PF04041">
    <property type="entry name" value="Glyco_hydro_130"/>
    <property type="match status" value="1"/>
</dbReference>
<keyword evidence="4" id="KW-0326">Glycosidase</keyword>
<name>A0A413VPD6_9BACE</name>
<evidence type="ECO:0000313" key="5">
    <source>
        <dbReference type="Proteomes" id="UP000284379"/>
    </source>
</evidence>
<dbReference type="InterPro" id="IPR007184">
    <property type="entry name" value="Mannoside_phosphorylase"/>
</dbReference>
<dbReference type="Proteomes" id="UP000284379">
    <property type="component" value="Unassembled WGS sequence"/>
</dbReference>
<evidence type="ECO:0000256" key="1">
    <source>
        <dbReference type="ARBA" id="ARBA00022676"/>
    </source>
</evidence>
<dbReference type="PANTHER" id="PTHR34106:SF5">
    <property type="entry name" value="GLYCOSIDASE"/>
    <property type="match status" value="1"/>
</dbReference>
<protein>
    <submittedName>
        <fullName evidence="4">Glycosidase</fullName>
    </submittedName>
</protein>
<accession>A0A413VPD6</accession>
<dbReference type="PIRSF" id="PIRSF016202">
    <property type="entry name" value="PH1107"/>
    <property type="match status" value="1"/>
</dbReference>
<evidence type="ECO:0000256" key="3">
    <source>
        <dbReference type="ARBA" id="ARBA00024356"/>
    </source>
</evidence>
<organism evidence="4 5">
    <name type="scientific">Bacteroides nordii</name>
    <dbReference type="NCBI Taxonomy" id="291645"/>
    <lineage>
        <taxon>Bacteria</taxon>
        <taxon>Pseudomonadati</taxon>
        <taxon>Bacteroidota</taxon>
        <taxon>Bacteroidia</taxon>
        <taxon>Bacteroidales</taxon>
        <taxon>Bacteroidaceae</taxon>
        <taxon>Bacteroides</taxon>
    </lineage>
</organism>
<keyword evidence="4" id="KW-0378">Hydrolase</keyword>
<evidence type="ECO:0000256" key="2">
    <source>
        <dbReference type="ARBA" id="ARBA00022679"/>
    </source>
</evidence>
<dbReference type="GO" id="GO:0016798">
    <property type="term" value="F:hydrolase activity, acting on glycosyl bonds"/>
    <property type="evidence" value="ECO:0007669"/>
    <property type="project" value="UniProtKB-KW"/>
</dbReference>
<keyword evidence="2" id="KW-0808">Transferase</keyword>
<comment type="caution">
    <text evidence="4">The sequence shown here is derived from an EMBL/GenBank/DDBJ whole genome shotgun (WGS) entry which is preliminary data.</text>
</comment>
<sequence>MLLKKFEGNPILSPNIDNQWESLVVCNPGAWYENGKFYLYYRAAGNDEAHHIHIGLAVSDDGFHFKRVSDKPVLSPTKDNFDAGSVEDPRIVKIGREYYMTYAFRPYPPGQYWKYKYDQVKAPEHDELAPRCLRENIGNTALAMSKDLFNFKKVGRLTEPSLDDRDVILFPEQINGLFYMLHRPKDYIGAIYDTEYPAIWIKSSKDLMSWNTPSKLLLKGRESWEIKVGGNTPPVRTSEGWLLLYHGVDDNYVYRIGACLLSLEDPTVVLYRTRHFILEPETEIERNGLYKWGVVFPTGIVLRDKTLFVYYGASDQWCCVATCNIDELITFIKTDSK</sequence>
<keyword evidence="1" id="KW-0328">Glycosyltransferase</keyword>
<gene>
    <name evidence="4" type="ORF">DW888_10285</name>
</gene>
<dbReference type="GO" id="GO:0016757">
    <property type="term" value="F:glycosyltransferase activity"/>
    <property type="evidence" value="ECO:0007669"/>
    <property type="project" value="UniProtKB-KW"/>
</dbReference>
<dbReference type="AlphaFoldDB" id="A0A413VPD6"/>
<dbReference type="SUPFAM" id="SSF75005">
    <property type="entry name" value="Arabinanase/levansucrase/invertase"/>
    <property type="match status" value="1"/>
</dbReference>
<evidence type="ECO:0000313" key="4">
    <source>
        <dbReference type="EMBL" id="RHB35497.1"/>
    </source>
</evidence>